<comment type="catalytic activity">
    <reaction evidence="3">
        <text>ATP + H2O = ADP + phosphate + H(+)</text>
        <dbReference type="Rhea" id="RHEA:13065"/>
        <dbReference type="ChEBI" id="CHEBI:15377"/>
        <dbReference type="ChEBI" id="CHEBI:15378"/>
        <dbReference type="ChEBI" id="CHEBI:30616"/>
        <dbReference type="ChEBI" id="CHEBI:43474"/>
        <dbReference type="ChEBI" id="CHEBI:456216"/>
        <dbReference type="EC" id="5.6.2.3"/>
    </reaction>
</comment>
<feature type="region of interest" description="Disordered" evidence="4">
    <location>
        <begin position="1"/>
        <end position="21"/>
    </location>
</feature>
<evidence type="ECO:0000256" key="2">
    <source>
        <dbReference type="ARBA" id="ARBA00022840"/>
    </source>
</evidence>
<evidence type="ECO:0000259" key="5">
    <source>
        <dbReference type="Pfam" id="PF13538"/>
    </source>
</evidence>
<feature type="domain" description="UvrD-like helicase C-terminal" evidence="5">
    <location>
        <begin position="692"/>
        <end position="740"/>
    </location>
</feature>
<dbReference type="GO" id="GO:0005524">
    <property type="term" value="F:ATP binding"/>
    <property type="evidence" value="ECO:0007669"/>
    <property type="project" value="UniProtKB-UniRule"/>
</dbReference>
<name>A0A4P6ZKF6_9LACO</name>
<dbReference type="GO" id="GO:0003677">
    <property type="term" value="F:DNA binding"/>
    <property type="evidence" value="ECO:0007669"/>
    <property type="project" value="UniProtKB-UniRule"/>
</dbReference>
<keyword evidence="3" id="KW-0378">Hydrolase</keyword>
<dbReference type="InterPro" id="IPR027417">
    <property type="entry name" value="P-loop_NTPase"/>
</dbReference>
<dbReference type="Proteomes" id="UP000294321">
    <property type="component" value="Chromosome"/>
</dbReference>
<evidence type="ECO:0000256" key="3">
    <source>
        <dbReference type="HAMAP-Rule" id="MF_01488"/>
    </source>
</evidence>
<dbReference type="NCBIfam" id="TIGR01448">
    <property type="entry name" value="recD_rel"/>
    <property type="match status" value="1"/>
</dbReference>
<dbReference type="Gene3D" id="3.40.50.300">
    <property type="entry name" value="P-loop containing nucleotide triphosphate hydrolases"/>
    <property type="match status" value="2"/>
</dbReference>
<evidence type="ECO:0000313" key="10">
    <source>
        <dbReference type="Proteomes" id="UP000294321"/>
    </source>
</evidence>
<keyword evidence="10" id="KW-1185">Reference proteome</keyword>
<keyword evidence="3" id="KW-0413">Isomerase</keyword>
<dbReference type="GO" id="GO:0043139">
    <property type="term" value="F:5'-3' DNA helicase activity"/>
    <property type="evidence" value="ECO:0007669"/>
    <property type="project" value="UniProtKB-UniRule"/>
</dbReference>
<dbReference type="HAMAP" id="MF_01488">
    <property type="entry name" value="RecD2"/>
    <property type="match status" value="1"/>
</dbReference>
<protein>
    <recommendedName>
        <fullName evidence="3">ATP-dependent RecD2 DNA helicase</fullName>
        <ecNumber evidence="3">5.6.2.3</ecNumber>
    </recommendedName>
    <alternativeName>
        <fullName evidence="3">DNA 5'-3' helicase subunit RecD2</fullName>
    </alternativeName>
</protein>
<evidence type="ECO:0000313" key="9">
    <source>
        <dbReference type="EMBL" id="QBP17912.1"/>
    </source>
</evidence>
<evidence type="ECO:0000256" key="4">
    <source>
        <dbReference type="SAM" id="MobiDB-lite"/>
    </source>
</evidence>
<sequence>MVHSMNLLDQQPKGNNPKKSKTPFVEGQVIAVFFKSPDSFYKVLLVKIAKTNLDWDQEKIVITGNFGDIDEDKKYIFKGHLVHHPKYGTQFKASSYKNDTPDSRKGLIAYLSGSDFPGIGQQTAKRIVDALGLNLIEEVLSDPKILKPLNLRKNQYQSVVDGINANNGIEQIIIELNSYGFGSHLASEIFNKYHENTLDVIHNNPYRLVEDINGVSFKKADRIAKKSGISDNSKGRLKAGLMTALRQLSSQDGGTYTTTGPLLEQSMKLLNTSRDDQINGDMLATAMVQLAHDHKIVGDGKRIYLASLYNAEWEIADNLNRIQSDEANQQACQTFSMHNIMGSIRKIEQKLNIDYDDSQVSALVQSMKNPVFLLTGGPGTGKTTIIEGIVSLFADLNHLSLDLTKYKDKPYPVLLAAPTGRAAKRMNETTHIPASTIHRLLGLNSYDDNGTGNTVTKELKGGILIIDEMSMVDTYLFRILVKSIPSDMKVILVGDKDQLPSVGPGQVFSDLLSSNEIPKLELNTIHRQDSNSTIIPLAHSIKDGYLPKNFTSHMPDRSFIACNSAQIGSVIRQIVELAKQKGFTSTDMQVLAPMYRGEAGINHLNEIIQEIMNPRTSSDQVQVEYNGMKYRIGDKVLQLVNSPENDIFNGDIGEIVGIDKDSKGRQSRDKITIDFDQAEVTYSRNRWNQISLAYCTSIHKAQGSEFKMVILPMVPQYYVMLKRNLLYTAVSRASKMLVLIGDYNSFLKCVDTASVNRNTTLAVRLQQVIGHKKPEDISTQSSTELALKTKPKKFKVIHKPQKPKSHVLTPELIQSRAIDPMIGMKGISPMTFMKSNH</sequence>
<keyword evidence="1 3" id="KW-0547">Nucleotide-binding</keyword>
<comment type="function">
    <text evidence="3">DNA-dependent ATPase and ATP-dependent 5'-3' DNA helicase. Has no activity on blunt DNA or DNA with 3'-overhangs, requires at least 10 bases of 5'-ssDNA for helicase activity.</text>
</comment>
<feature type="domain" description="ATP-dependent RecD2 DNA helicase OB-fold" evidence="8">
    <location>
        <begin position="24"/>
        <end position="101"/>
    </location>
</feature>
<dbReference type="EC" id="5.6.2.3" evidence="3"/>
<evidence type="ECO:0000256" key="1">
    <source>
        <dbReference type="ARBA" id="ARBA00022741"/>
    </source>
</evidence>
<dbReference type="InterPro" id="IPR006345">
    <property type="entry name" value="RecD2"/>
</dbReference>
<dbReference type="InterPro" id="IPR041451">
    <property type="entry name" value="RecD2_SH13"/>
</dbReference>
<feature type="domain" description="ATP-dependent RecD2 DNA helicase SH3" evidence="7">
    <location>
        <begin position="604"/>
        <end position="675"/>
    </location>
</feature>
<dbReference type="KEGG" id="lji:ELX58_01830"/>
<dbReference type="GO" id="GO:0006310">
    <property type="term" value="P:DNA recombination"/>
    <property type="evidence" value="ECO:0007669"/>
    <property type="project" value="InterPro"/>
</dbReference>
<dbReference type="EMBL" id="CP034726">
    <property type="protein sequence ID" value="QBP17912.1"/>
    <property type="molecule type" value="Genomic_DNA"/>
</dbReference>
<evidence type="ECO:0000259" key="7">
    <source>
        <dbReference type="Pfam" id="PF18335"/>
    </source>
</evidence>
<organism evidence="9 10">
    <name type="scientific">Acetilactobacillus jinshanensis</name>
    <dbReference type="NCBI Taxonomy" id="1720083"/>
    <lineage>
        <taxon>Bacteria</taxon>
        <taxon>Bacillati</taxon>
        <taxon>Bacillota</taxon>
        <taxon>Bacilli</taxon>
        <taxon>Lactobacillales</taxon>
        <taxon>Lactobacillaceae</taxon>
        <taxon>Acetilactobacillus</taxon>
    </lineage>
</organism>
<dbReference type="Gene3D" id="1.10.10.2220">
    <property type="match status" value="1"/>
</dbReference>
<dbReference type="PANTHER" id="PTHR43788">
    <property type="entry name" value="DNA2/NAM7 HELICASE FAMILY MEMBER"/>
    <property type="match status" value="1"/>
</dbReference>
<feature type="binding site" evidence="3">
    <location>
        <begin position="379"/>
        <end position="383"/>
    </location>
    <ligand>
        <name>ATP</name>
        <dbReference type="ChEBI" id="CHEBI:30616"/>
    </ligand>
</feature>
<accession>A0A4P6ZKF6</accession>
<dbReference type="AlphaFoldDB" id="A0A4P6ZKF6"/>
<keyword evidence="3 9" id="KW-0347">Helicase</keyword>
<dbReference type="PANTHER" id="PTHR43788:SF6">
    <property type="entry name" value="DNA HELICASE B"/>
    <property type="match status" value="1"/>
</dbReference>
<dbReference type="GO" id="GO:0016887">
    <property type="term" value="F:ATP hydrolysis activity"/>
    <property type="evidence" value="ECO:0007669"/>
    <property type="project" value="RHEA"/>
</dbReference>
<dbReference type="Pfam" id="PF23139">
    <property type="entry name" value="OB_YrrC"/>
    <property type="match status" value="1"/>
</dbReference>
<comment type="similarity">
    <text evidence="3">Belongs to the RecD family. RecD2 subfamily.</text>
</comment>
<dbReference type="Pfam" id="PF18335">
    <property type="entry name" value="SH3_13"/>
    <property type="match status" value="1"/>
</dbReference>
<feature type="domain" description="ATP-dependent RecD2 DNA helicase-like helix-hairpin-helix" evidence="6">
    <location>
        <begin position="166"/>
        <end position="256"/>
    </location>
</feature>
<dbReference type="CDD" id="cd18809">
    <property type="entry name" value="SF1_C_RecD"/>
    <property type="match status" value="1"/>
</dbReference>
<evidence type="ECO:0000259" key="6">
    <source>
        <dbReference type="Pfam" id="PF14490"/>
    </source>
</evidence>
<proteinExistence type="inferred from homology"/>
<dbReference type="InterPro" id="IPR055446">
    <property type="entry name" value="RecD2_N_OB"/>
</dbReference>
<keyword evidence="2 3" id="KW-0067">ATP-binding</keyword>
<dbReference type="Pfam" id="PF14490">
    <property type="entry name" value="HHH_RecD2"/>
    <property type="match status" value="1"/>
</dbReference>
<dbReference type="OrthoDB" id="9803432at2"/>
<dbReference type="GO" id="GO:0017116">
    <property type="term" value="F:single-stranded DNA helicase activity"/>
    <property type="evidence" value="ECO:0007669"/>
    <property type="project" value="TreeGrafter"/>
</dbReference>
<dbReference type="Pfam" id="PF13604">
    <property type="entry name" value="AAA_30"/>
    <property type="match status" value="1"/>
</dbReference>
<reference evidence="10" key="1">
    <citation type="submission" date="2018-12" db="EMBL/GenBank/DDBJ databases">
        <title>A new species of lactobacillus.</title>
        <authorList>
            <person name="Jian Y."/>
            <person name="Xin L."/>
            <person name="Hong Z.J."/>
            <person name="Ming L.Z."/>
            <person name="Hong X.Z."/>
        </authorList>
    </citation>
    <scope>NUCLEOTIDE SEQUENCE [LARGE SCALE GENOMIC DNA]</scope>
    <source>
        <strain evidence="10">HSLZ-75</strain>
    </source>
</reference>
<dbReference type="SUPFAM" id="SSF52540">
    <property type="entry name" value="P-loop containing nucleoside triphosphate hydrolases"/>
    <property type="match status" value="2"/>
</dbReference>
<dbReference type="Gene3D" id="2.30.30.940">
    <property type="match status" value="1"/>
</dbReference>
<dbReference type="Pfam" id="PF13538">
    <property type="entry name" value="UvrD_C_2"/>
    <property type="match status" value="1"/>
</dbReference>
<gene>
    <name evidence="3" type="primary">recD2</name>
    <name evidence="9" type="ORF">ELX58_01830</name>
</gene>
<dbReference type="InterPro" id="IPR029493">
    <property type="entry name" value="RecD2-like_HHH"/>
</dbReference>
<dbReference type="GO" id="GO:0009338">
    <property type="term" value="C:exodeoxyribonuclease V complex"/>
    <property type="evidence" value="ECO:0007669"/>
    <property type="project" value="TreeGrafter"/>
</dbReference>
<dbReference type="CDD" id="cd17933">
    <property type="entry name" value="DEXSc_RecD-like"/>
    <property type="match status" value="1"/>
</dbReference>
<evidence type="ECO:0000259" key="8">
    <source>
        <dbReference type="Pfam" id="PF23139"/>
    </source>
</evidence>
<dbReference type="InterPro" id="IPR027785">
    <property type="entry name" value="UvrD-like_helicase_C"/>
</dbReference>
<dbReference type="InterPro" id="IPR050534">
    <property type="entry name" value="Coronavir_polyprotein_1ab"/>
</dbReference>
<keyword evidence="3" id="KW-0238">DNA-binding</keyword>